<evidence type="ECO:0000313" key="2">
    <source>
        <dbReference type="EMBL" id="PCI27743.1"/>
    </source>
</evidence>
<reference evidence="3" key="1">
    <citation type="submission" date="2017-08" db="EMBL/GenBank/DDBJ databases">
        <title>A dynamic microbial community with high functional redundancy inhabits the cold, oxic subseafloor aquifer.</title>
        <authorList>
            <person name="Tully B.J."/>
            <person name="Wheat C.G."/>
            <person name="Glazer B.T."/>
            <person name="Huber J.A."/>
        </authorList>
    </citation>
    <scope>NUCLEOTIDE SEQUENCE [LARGE SCALE GENOMIC DNA]</scope>
</reference>
<dbReference type="EMBL" id="NVSR01000050">
    <property type="protein sequence ID" value="PCI27743.1"/>
    <property type="molecule type" value="Genomic_DNA"/>
</dbReference>
<dbReference type="SUPFAM" id="SSF110087">
    <property type="entry name" value="DR1885-like metal-binding protein"/>
    <property type="match status" value="1"/>
</dbReference>
<keyword evidence="1" id="KW-0732">Signal</keyword>
<dbReference type="PROSITE" id="PS51257">
    <property type="entry name" value="PROKAR_LIPOPROTEIN"/>
    <property type="match status" value="1"/>
</dbReference>
<evidence type="ECO:0008006" key="4">
    <source>
        <dbReference type="Google" id="ProtNLM"/>
    </source>
</evidence>
<gene>
    <name evidence="2" type="ORF">COB67_07860</name>
</gene>
<feature type="signal peptide" evidence="1">
    <location>
        <begin position="1"/>
        <end position="24"/>
    </location>
</feature>
<feature type="chain" id="PRO_5013354364" description="Copper chaperone PCu(A)C" evidence="1">
    <location>
        <begin position="25"/>
        <end position="212"/>
    </location>
</feature>
<comment type="caution">
    <text evidence="2">The sequence shown here is derived from an EMBL/GenBank/DDBJ whole genome shotgun (WGS) entry which is preliminary data.</text>
</comment>
<evidence type="ECO:0000313" key="3">
    <source>
        <dbReference type="Proteomes" id="UP000218113"/>
    </source>
</evidence>
<protein>
    <recommendedName>
        <fullName evidence="4">Copper chaperone PCu(A)C</fullName>
    </recommendedName>
</protein>
<dbReference type="Proteomes" id="UP000218113">
    <property type="component" value="Unassembled WGS sequence"/>
</dbReference>
<name>A0A2A4T2E7_9DELT</name>
<proteinExistence type="predicted"/>
<dbReference type="InterPro" id="IPR036182">
    <property type="entry name" value="PCuAC_sf"/>
</dbReference>
<sequence length="212" mass="23898">MMKKRFISTSIAIVALSLAFSSCASQKPVSQEQQPIQHDQMQMSMQHDQMQVSMQHDQMQMSDHNMHQAGSNAIHVGMPWTRAVAEGQKTGAAYMHLHNKGEVTDYLLGVETDVAEVVEVHEVGMDDGMMTMRPVEQIELKADQMVELKPGGYHIMLIGMKRALNEGEKINLTLKFKHAGEVKLEVPVKQRVGKMMRHKMKHGLSSSKKMEM</sequence>
<accession>A0A2A4T2E7</accession>
<dbReference type="PANTHER" id="PTHR36302:SF1">
    <property type="entry name" value="COPPER CHAPERONE PCU(A)C"/>
    <property type="match status" value="1"/>
</dbReference>
<dbReference type="InterPro" id="IPR058248">
    <property type="entry name" value="Lxx211020-like"/>
</dbReference>
<evidence type="ECO:0000256" key="1">
    <source>
        <dbReference type="SAM" id="SignalP"/>
    </source>
</evidence>
<dbReference type="Gene3D" id="2.60.40.1890">
    <property type="entry name" value="PCu(A)C copper chaperone"/>
    <property type="match status" value="1"/>
</dbReference>
<dbReference type="Pfam" id="PF04314">
    <property type="entry name" value="PCuAC"/>
    <property type="match status" value="1"/>
</dbReference>
<dbReference type="InterPro" id="IPR007410">
    <property type="entry name" value="LpqE-like"/>
</dbReference>
<dbReference type="PANTHER" id="PTHR36302">
    <property type="entry name" value="BLR7088 PROTEIN"/>
    <property type="match status" value="1"/>
</dbReference>
<dbReference type="AlphaFoldDB" id="A0A2A4T2E7"/>
<organism evidence="2 3">
    <name type="scientific">SAR324 cluster bacterium</name>
    <dbReference type="NCBI Taxonomy" id="2024889"/>
    <lineage>
        <taxon>Bacteria</taxon>
        <taxon>Deltaproteobacteria</taxon>
        <taxon>SAR324 cluster</taxon>
    </lineage>
</organism>